<name>A0AA35WZ25_GEOBA</name>
<feature type="compositionally biased region" description="Gly residues" evidence="9">
    <location>
        <begin position="72"/>
        <end position="81"/>
    </location>
</feature>
<sequence length="490" mass="53306">MSFKDGIPLLKTLDDEEDGSDDDFSVELASASRHKWGRKHLLFGLGLGLVVFVVVALIVAVAVPVALLQGGGGGSKAGGGSTDASETSSISPSVTVSSFSISPTPSPSSTSISPTPSPSSTSISPTPSPSPNDLNSYKPTSDDRQYDFLVLSNSLRVVLISDPKSNVSAASMEVAAGSFSDPPDAEGLAHFCEHMLFLGTEKYPNEHEYSNYLTAHGGGDNAFTSTQETNYYFTVDSKYLEESLDLFAQFFISPLFKNSSVADEVHAVNAEHEKNLQSDPWKLWQLLKHVSNPQHPFHQFSTGTLSTLNNSNLLDLLKTYYSSSYSANTMQLVVYGKDPLPTLTSWVDTSFSSVPNRHISPQTFAATPFPQEYSQKMVFYYPVADTNSLSLYWQTAPLDPYYRNDVVEFLSRYLGYEGEGSILQYLKSESLAVSLSAGLEVSADSFSLFLVGIELTEKGLGRVPDIVKTVFQFISLLSSRSEYSDEVTVG</sequence>
<evidence type="ECO:0000313" key="13">
    <source>
        <dbReference type="EMBL" id="CAI8033881.1"/>
    </source>
</evidence>
<dbReference type="Pfam" id="PF05193">
    <property type="entry name" value="Peptidase_M16_C"/>
    <property type="match status" value="1"/>
</dbReference>
<evidence type="ECO:0000256" key="4">
    <source>
        <dbReference type="ARBA" id="ARBA00022723"/>
    </source>
</evidence>
<dbReference type="Pfam" id="PF00675">
    <property type="entry name" value="Peptidase_M16"/>
    <property type="match status" value="1"/>
</dbReference>
<dbReference type="AlphaFoldDB" id="A0AA35WZ25"/>
<keyword evidence="10" id="KW-0812">Transmembrane</keyword>
<dbReference type="GO" id="GO:0005739">
    <property type="term" value="C:mitochondrion"/>
    <property type="evidence" value="ECO:0007669"/>
    <property type="project" value="TreeGrafter"/>
</dbReference>
<feature type="region of interest" description="Disordered" evidence="9">
    <location>
        <begin position="72"/>
        <end position="139"/>
    </location>
</feature>
<comment type="cofactor">
    <cofactor evidence="1">
        <name>Zn(2+)</name>
        <dbReference type="ChEBI" id="CHEBI:29105"/>
    </cofactor>
</comment>
<dbReference type="PANTHER" id="PTHR43690:SF18">
    <property type="entry name" value="INSULIN-DEGRADING ENZYME-RELATED"/>
    <property type="match status" value="1"/>
</dbReference>
<evidence type="ECO:0000256" key="3">
    <source>
        <dbReference type="ARBA" id="ARBA00022670"/>
    </source>
</evidence>
<dbReference type="SUPFAM" id="SSF63411">
    <property type="entry name" value="LuxS/MPP-like metallohydrolase"/>
    <property type="match status" value="2"/>
</dbReference>
<evidence type="ECO:0000256" key="5">
    <source>
        <dbReference type="ARBA" id="ARBA00022801"/>
    </source>
</evidence>
<dbReference type="InterPro" id="IPR007863">
    <property type="entry name" value="Peptidase_M16_C"/>
</dbReference>
<evidence type="ECO:0000313" key="14">
    <source>
        <dbReference type="Proteomes" id="UP001174909"/>
    </source>
</evidence>
<keyword evidence="10" id="KW-0472">Membrane</keyword>
<evidence type="ECO:0000256" key="8">
    <source>
        <dbReference type="RuleBase" id="RU004447"/>
    </source>
</evidence>
<feature type="transmembrane region" description="Helical" evidence="10">
    <location>
        <begin position="41"/>
        <end position="67"/>
    </location>
</feature>
<dbReference type="InterPro" id="IPR011765">
    <property type="entry name" value="Pept_M16_N"/>
</dbReference>
<comment type="caution">
    <text evidence="13">The sequence shown here is derived from an EMBL/GenBank/DDBJ whole genome shotgun (WGS) entry which is preliminary data.</text>
</comment>
<evidence type="ECO:0000256" key="10">
    <source>
        <dbReference type="SAM" id="Phobius"/>
    </source>
</evidence>
<protein>
    <submittedName>
        <fullName evidence="13">Insulin-degrading enzyme</fullName>
    </submittedName>
</protein>
<keyword evidence="4" id="KW-0479">Metal-binding</keyword>
<keyword evidence="3" id="KW-0645">Protease</keyword>
<dbReference type="PANTHER" id="PTHR43690">
    <property type="entry name" value="NARDILYSIN"/>
    <property type="match status" value="1"/>
</dbReference>
<evidence type="ECO:0000256" key="7">
    <source>
        <dbReference type="ARBA" id="ARBA00023049"/>
    </source>
</evidence>
<accession>A0AA35WZ25</accession>
<organism evidence="13 14">
    <name type="scientific">Geodia barretti</name>
    <name type="common">Barrett's horny sponge</name>
    <dbReference type="NCBI Taxonomy" id="519541"/>
    <lineage>
        <taxon>Eukaryota</taxon>
        <taxon>Metazoa</taxon>
        <taxon>Porifera</taxon>
        <taxon>Demospongiae</taxon>
        <taxon>Heteroscleromorpha</taxon>
        <taxon>Tetractinellida</taxon>
        <taxon>Astrophorina</taxon>
        <taxon>Geodiidae</taxon>
        <taxon>Geodia</taxon>
    </lineage>
</organism>
<feature type="domain" description="Peptidase M16 N-terminal" evidence="11">
    <location>
        <begin position="156"/>
        <end position="293"/>
    </location>
</feature>
<dbReference type="Proteomes" id="UP001174909">
    <property type="component" value="Unassembled WGS sequence"/>
</dbReference>
<dbReference type="GO" id="GO:0005829">
    <property type="term" value="C:cytosol"/>
    <property type="evidence" value="ECO:0007669"/>
    <property type="project" value="TreeGrafter"/>
</dbReference>
<keyword evidence="5" id="KW-0378">Hydrolase</keyword>
<keyword evidence="10" id="KW-1133">Transmembrane helix</keyword>
<dbReference type="PROSITE" id="PS00143">
    <property type="entry name" value="INSULINASE"/>
    <property type="match status" value="1"/>
</dbReference>
<evidence type="ECO:0000256" key="2">
    <source>
        <dbReference type="ARBA" id="ARBA00007261"/>
    </source>
</evidence>
<dbReference type="GO" id="GO:0046872">
    <property type="term" value="F:metal ion binding"/>
    <property type="evidence" value="ECO:0007669"/>
    <property type="project" value="UniProtKB-KW"/>
</dbReference>
<dbReference type="GO" id="GO:0004222">
    <property type="term" value="F:metalloendopeptidase activity"/>
    <property type="evidence" value="ECO:0007669"/>
    <property type="project" value="InterPro"/>
</dbReference>
<comment type="similarity">
    <text evidence="2 8">Belongs to the peptidase M16 family.</text>
</comment>
<dbReference type="Gene3D" id="3.30.830.10">
    <property type="entry name" value="Metalloenzyme, LuxS/M16 peptidase-like"/>
    <property type="match status" value="2"/>
</dbReference>
<feature type="compositionally biased region" description="Low complexity" evidence="9">
    <location>
        <begin position="87"/>
        <end position="125"/>
    </location>
</feature>
<dbReference type="GO" id="GO:0051603">
    <property type="term" value="P:proteolysis involved in protein catabolic process"/>
    <property type="evidence" value="ECO:0007669"/>
    <property type="project" value="TreeGrafter"/>
</dbReference>
<reference evidence="13" key="1">
    <citation type="submission" date="2023-03" db="EMBL/GenBank/DDBJ databases">
        <authorList>
            <person name="Steffen K."/>
            <person name="Cardenas P."/>
        </authorList>
    </citation>
    <scope>NUCLEOTIDE SEQUENCE</scope>
</reference>
<dbReference type="GO" id="GO:0043171">
    <property type="term" value="P:peptide catabolic process"/>
    <property type="evidence" value="ECO:0007669"/>
    <property type="project" value="TreeGrafter"/>
</dbReference>
<evidence type="ECO:0000259" key="11">
    <source>
        <dbReference type="Pfam" id="PF00675"/>
    </source>
</evidence>
<feature type="domain" description="Peptidase M16 C-terminal" evidence="12">
    <location>
        <begin position="315"/>
        <end position="477"/>
    </location>
</feature>
<keyword evidence="14" id="KW-1185">Reference proteome</keyword>
<evidence type="ECO:0000259" key="12">
    <source>
        <dbReference type="Pfam" id="PF05193"/>
    </source>
</evidence>
<dbReference type="FunFam" id="3.30.830.10:FF:000012">
    <property type="entry name" value="Protease 3"/>
    <property type="match status" value="1"/>
</dbReference>
<evidence type="ECO:0000256" key="6">
    <source>
        <dbReference type="ARBA" id="ARBA00022833"/>
    </source>
</evidence>
<dbReference type="InterPro" id="IPR001431">
    <property type="entry name" value="Pept_M16_Zn_BS"/>
</dbReference>
<dbReference type="EMBL" id="CASHTH010002700">
    <property type="protein sequence ID" value="CAI8033881.1"/>
    <property type="molecule type" value="Genomic_DNA"/>
</dbReference>
<evidence type="ECO:0000256" key="1">
    <source>
        <dbReference type="ARBA" id="ARBA00001947"/>
    </source>
</evidence>
<proteinExistence type="inferred from homology"/>
<keyword evidence="7" id="KW-0482">Metalloprotease</keyword>
<dbReference type="InterPro" id="IPR050626">
    <property type="entry name" value="Peptidase_M16"/>
</dbReference>
<keyword evidence="6" id="KW-0862">Zinc</keyword>
<gene>
    <name evidence="13" type="ORF">GBAR_LOCUS19106</name>
</gene>
<dbReference type="InterPro" id="IPR011249">
    <property type="entry name" value="Metalloenz_LuxS/M16"/>
</dbReference>
<evidence type="ECO:0000256" key="9">
    <source>
        <dbReference type="SAM" id="MobiDB-lite"/>
    </source>
</evidence>